<evidence type="ECO:0000256" key="1">
    <source>
        <dbReference type="PROSITE-ProRule" id="PRU00169"/>
    </source>
</evidence>
<dbReference type="SUPFAM" id="SSF52172">
    <property type="entry name" value="CheY-like"/>
    <property type="match status" value="1"/>
</dbReference>
<proteinExistence type="predicted"/>
<evidence type="ECO:0000313" key="3">
    <source>
        <dbReference type="EMBL" id="MBD2756126.1"/>
    </source>
</evidence>
<dbReference type="SMART" id="SM00448">
    <property type="entry name" value="REC"/>
    <property type="match status" value="1"/>
</dbReference>
<organism evidence="3 4">
    <name type="scientific">Spirosoma validum</name>
    <dbReference type="NCBI Taxonomy" id="2771355"/>
    <lineage>
        <taxon>Bacteria</taxon>
        <taxon>Pseudomonadati</taxon>
        <taxon>Bacteroidota</taxon>
        <taxon>Cytophagia</taxon>
        <taxon>Cytophagales</taxon>
        <taxon>Cytophagaceae</taxon>
        <taxon>Spirosoma</taxon>
    </lineage>
</organism>
<gene>
    <name evidence="3" type="ORF">IC230_24730</name>
</gene>
<dbReference type="Gene3D" id="3.40.50.2300">
    <property type="match status" value="1"/>
</dbReference>
<keyword evidence="4" id="KW-1185">Reference proteome</keyword>
<dbReference type="InterPro" id="IPR001789">
    <property type="entry name" value="Sig_transdc_resp-reg_receiver"/>
</dbReference>
<dbReference type="Pfam" id="PF00072">
    <property type="entry name" value="Response_reg"/>
    <property type="match status" value="1"/>
</dbReference>
<dbReference type="PANTHER" id="PTHR44520">
    <property type="entry name" value="RESPONSE REGULATOR RCP1-RELATED"/>
    <property type="match status" value="1"/>
</dbReference>
<comment type="caution">
    <text evidence="1">Lacks conserved residue(s) required for the propagation of feature annotation.</text>
</comment>
<accession>A0A927B5Q1</accession>
<evidence type="ECO:0000259" key="2">
    <source>
        <dbReference type="PROSITE" id="PS50110"/>
    </source>
</evidence>
<comment type="caution">
    <text evidence="3">The sequence shown here is derived from an EMBL/GenBank/DDBJ whole genome shotgun (WGS) entry which is preliminary data.</text>
</comment>
<dbReference type="PROSITE" id="PS50110">
    <property type="entry name" value="RESPONSE_REGULATORY"/>
    <property type="match status" value="1"/>
</dbReference>
<dbReference type="EMBL" id="JACXAA010000011">
    <property type="protein sequence ID" value="MBD2756126.1"/>
    <property type="molecule type" value="Genomic_DNA"/>
</dbReference>
<name>A0A927B5Q1_9BACT</name>
<protein>
    <submittedName>
        <fullName evidence="3">Response regulator</fullName>
    </submittedName>
</protein>
<dbReference type="InterPro" id="IPR011006">
    <property type="entry name" value="CheY-like_superfamily"/>
</dbReference>
<sequence>METYVVNRSIVILVIENNPDQQLLIGYSLRTSIPQAKLNFATTANEALRYLYECSAGQLPCPKLILLNTHPSQGESGWQLLKELRTRYPRLPVLVLSAQHDPDFIRQSYEFGANSFIVKPQNLEGWELQFKRLAIYWLGVVTLPPAY</sequence>
<dbReference type="InterPro" id="IPR052893">
    <property type="entry name" value="TCS_response_regulator"/>
</dbReference>
<feature type="domain" description="Response regulatory" evidence="2">
    <location>
        <begin position="11"/>
        <end position="134"/>
    </location>
</feature>
<evidence type="ECO:0000313" key="4">
    <source>
        <dbReference type="Proteomes" id="UP000653797"/>
    </source>
</evidence>
<dbReference type="GO" id="GO:0000160">
    <property type="term" value="P:phosphorelay signal transduction system"/>
    <property type="evidence" value="ECO:0007669"/>
    <property type="project" value="InterPro"/>
</dbReference>
<reference evidence="3" key="1">
    <citation type="submission" date="2020-09" db="EMBL/GenBank/DDBJ databases">
        <authorList>
            <person name="Kim M.K."/>
        </authorList>
    </citation>
    <scope>NUCLEOTIDE SEQUENCE</scope>
    <source>
        <strain evidence="3">BT704</strain>
    </source>
</reference>
<dbReference type="AlphaFoldDB" id="A0A927B5Q1"/>
<dbReference type="PANTHER" id="PTHR44520:SF2">
    <property type="entry name" value="RESPONSE REGULATOR RCP1"/>
    <property type="match status" value="1"/>
</dbReference>
<dbReference type="Proteomes" id="UP000653797">
    <property type="component" value="Unassembled WGS sequence"/>
</dbReference>